<feature type="transmembrane region" description="Helical" evidence="6">
    <location>
        <begin position="280"/>
        <end position="298"/>
    </location>
</feature>
<organism evidence="7 8">
    <name type="scientific">Halanaerobium polyolivorans</name>
    <dbReference type="NCBI Taxonomy" id="2886943"/>
    <lineage>
        <taxon>Bacteria</taxon>
        <taxon>Bacillati</taxon>
        <taxon>Bacillota</taxon>
        <taxon>Clostridia</taxon>
        <taxon>Halanaerobiales</taxon>
        <taxon>Halanaerobiaceae</taxon>
        <taxon>Halanaerobium</taxon>
    </lineage>
</organism>
<comment type="subcellular location">
    <subcellularLocation>
        <location evidence="1">Cell membrane</location>
        <topology evidence="1">Multi-pass membrane protein</topology>
    </subcellularLocation>
</comment>
<dbReference type="AlphaFoldDB" id="A0AAW4X1L4"/>
<dbReference type="GO" id="GO:0005886">
    <property type="term" value="C:plasma membrane"/>
    <property type="evidence" value="ECO:0007669"/>
    <property type="project" value="UniProtKB-SubCell"/>
</dbReference>
<keyword evidence="5 6" id="KW-0472">Membrane</keyword>
<feature type="transmembrane region" description="Helical" evidence="6">
    <location>
        <begin position="233"/>
        <end position="260"/>
    </location>
</feature>
<evidence type="ECO:0000256" key="3">
    <source>
        <dbReference type="ARBA" id="ARBA00022692"/>
    </source>
</evidence>
<keyword evidence="4 6" id="KW-1133">Transmembrane helix</keyword>
<dbReference type="EMBL" id="JAJFAT010000016">
    <property type="protein sequence ID" value="MCC3145732.1"/>
    <property type="molecule type" value="Genomic_DNA"/>
</dbReference>
<keyword evidence="3 6" id="KW-0812">Transmembrane</keyword>
<feature type="transmembrane region" description="Helical" evidence="6">
    <location>
        <begin position="143"/>
        <end position="162"/>
    </location>
</feature>
<keyword evidence="2" id="KW-1003">Cell membrane</keyword>
<feature type="transmembrane region" description="Helical" evidence="6">
    <location>
        <begin position="67"/>
        <end position="91"/>
    </location>
</feature>
<feature type="transmembrane region" description="Helical" evidence="6">
    <location>
        <begin position="6"/>
        <end position="27"/>
    </location>
</feature>
<proteinExistence type="predicted"/>
<dbReference type="CDD" id="cd06581">
    <property type="entry name" value="TM_PBP1_LivM_like"/>
    <property type="match status" value="1"/>
</dbReference>
<evidence type="ECO:0000256" key="2">
    <source>
        <dbReference type="ARBA" id="ARBA00022475"/>
    </source>
</evidence>
<keyword evidence="8" id="KW-1185">Reference proteome</keyword>
<comment type="caution">
    <text evidence="7">The sequence shown here is derived from an EMBL/GenBank/DDBJ whole genome shotgun (WGS) entry which is preliminary data.</text>
</comment>
<evidence type="ECO:0000256" key="1">
    <source>
        <dbReference type="ARBA" id="ARBA00004651"/>
    </source>
</evidence>
<dbReference type="RefSeq" id="WP_229346432.1">
    <property type="nucleotide sequence ID" value="NZ_JAJFAT010000016.1"/>
</dbReference>
<sequence>MTISGLLSYLIFFLTFAGIYAIMALGLNMQRGFAGLFNIGIAGFWAVGAYTAAILTKSPSPNHLGGFNTPIIISLLAAGIFSAILAFLIGIPTLRLREDYLGISTIGIAEIIRLIFTNEAWLSYGVRGISSIPKPFRDIFGQYYNLSFLALVLIVIAIFYYLSEKGIKSPWGRVLRAIREDEEVAKASGKNVFRYRMEALVFGAFMMGVGGALYAHFTGFISPEAFMPMQTTFIVWIMLIIGGSANNFGVLIGAVITWGIWTGTETITSMLPAQYVTQAAAFRVILIGVFLEIILLNMPDGLFPERKFKA</sequence>
<evidence type="ECO:0000256" key="4">
    <source>
        <dbReference type="ARBA" id="ARBA00022989"/>
    </source>
</evidence>
<name>A0AAW4X1L4_9FIRM</name>
<feature type="transmembrane region" description="Helical" evidence="6">
    <location>
        <begin position="199"/>
        <end position="221"/>
    </location>
</feature>
<evidence type="ECO:0000313" key="8">
    <source>
        <dbReference type="Proteomes" id="UP001199296"/>
    </source>
</evidence>
<accession>A0AAW4X1L4</accession>
<evidence type="ECO:0000256" key="6">
    <source>
        <dbReference type="SAM" id="Phobius"/>
    </source>
</evidence>
<feature type="transmembrane region" description="Helical" evidence="6">
    <location>
        <begin position="34"/>
        <end position="55"/>
    </location>
</feature>
<dbReference type="PANTHER" id="PTHR30482:SF10">
    <property type="entry name" value="HIGH-AFFINITY BRANCHED-CHAIN AMINO ACID TRANSPORT PROTEIN BRAE"/>
    <property type="match status" value="1"/>
</dbReference>
<dbReference type="GO" id="GO:0015658">
    <property type="term" value="F:branched-chain amino acid transmembrane transporter activity"/>
    <property type="evidence" value="ECO:0007669"/>
    <property type="project" value="InterPro"/>
</dbReference>
<dbReference type="InterPro" id="IPR043428">
    <property type="entry name" value="LivM-like"/>
</dbReference>
<dbReference type="InterPro" id="IPR001851">
    <property type="entry name" value="ABC_transp_permease"/>
</dbReference>
<dbReference type="PANTHER" id="PTHR30482">
    <property type="entry name" value="HIGH-AFFINITY BRANCHED-CHAIN AMINO ACID TRANSPORT SYSTEM PERMEASE"/>
    <property type="match status" value="1"/>
</dbReference>
<protein>
    <submittedName>
        <fullName evidence="7">Branched-chain amino acid ABC transporter permease</fullName>
    </submittedName>
</protein>
<gene>
    <name evidence="7" type="ORF">LJ207_10390</name>
</gene>
<dbReference type="Proteomes" id="UP001199296">
    <property type="component" value="Unassembled WGS sequence"/>
</dbReference>
<reference evidence="7 8" key="1">
    <citation type="submission" date="2021-10" db="EMBL/GenBank/DDBJ databases">
        <authorList>
            <person name="Grouzdev D.S."/>
            <person name="Pantiukh K.S."/>
            <person name="Krutkina M.S."/>
        </authorList>
    </citation>
    <scope>NUCLEOTIDE SEQUENCE [LARGE SCALE GENOMIC DNA]</scope>
    <source>
        <strain evidence="7 8">Z-7514</strain>
    </source>
</reference>
<evidence type="ECO:0000313" key="7">
    <source>
        <dbReference type="EMBL" id="MCC3145732.1"/>
    </source>
</evidence>
<evidence type="ECO:0000256" key="5">
    <source>
        <dbReference type="ARBA" id="ARBA00023136"/>
    </source>
</evidence>
<dbReference type="Pfam" id="PF02653">
    <property type="entry name" value="BPD_transp_2"/>
    <property type="match status" value="1"/>
</dbReference>